<dbReference type="eggNOG" id="COG2327">
    <property type="taxonomic scope" value="Bacteria"/>
</dbReference>
<keyword evidence="2" id="KW-0808">Transferase</keyword>
<reference evidence="2 3" key="1">
    <citation type="submission" date="2008-11" db="EMBL/GenBank/DDBJ databases">
        <title>Draft genome sequence of Eubacterium biforme (DSM 3989).</title>
        <authorList>
            <person name="Sudarsanam P."/>
            <person name="Ley R."/>
            <person name="Guruge J."/>
            <person name="Turnbaugh P.J."/>
            <person name="Mahowald M."/>
            <person name="Liep D."/>
            <person name="Gordon J."/>
        </authorList>
    </citation>
    <scope>NUCLEOTIDE SEQUENCE [LARGE SCALE GENOMIC DNA]</scope>
    <source>
        <strain evidence="2 3">DSM 3989</strain>
    </source>
</reference>
<dbReference type="GO" id="GO:0016740">
    <property type="term" value="F:transferase activity"/>
    <property type="evidence" value="ECO:0007669"/>
    <property type="project" value="UniProtKB-KW"/>
</dbReference>
<comment type="caution">
    <text evidence="2">The sequence shown here is derived from an EMBL/GenBank/DDBJ whole genome shotgun (WGS) entry which is preliminary data.</text>
</comment>
<dbReference type="PANTHER" id="PTHR36836:SF1">
    <property type="entry name" value="COLANIC ACID BIOSYNTHESIS PROTEIN WCAK"/>
    <property type="match status" value="1"/>
</dbReference>
<dbReference type="Pfam" id="PF04230">
    <property type="entry name" value="PS_pyruv_trans"/>
    <property type="match status" value="1"/>
</dbReference>
<accession>B7CA67</accession>
<sequence length="379" mass="43767">MKIGLIGFEFESANKGCEALVYSFLSLFNELVTKDVTVYNFSGTNIGMVSNYFSDYKFINILPRLKDVNMKYFRALRSCDYIFDVTMGDSFSDIYSKDYYFHLIKQKVYAELIGKKYILLPQTYGPFEYAESEKKAKKVFNRAYKIYCRDEMSQKLLEEKFGIKNSVLVSDMAFVLPFNKAKYKFSNKEKIGINISGLLYKGGFHSENQFGLSLNYPELINKLINELSDKYEVHLIPHVIDLKEDAYDDDYKICELLNEKYPNTILAPAFDTPIEAKSYISNMDVFVGSRMHSTIASFSAGVVTIPISYSRKFEGLFGSLNYPYVVNAKEETTDSAYELVVNFIKDRSKLAGVQKESMTIIQEKNRRFKESIRELLKEK</sequence>
<keyword evidence="3" id="KW-1185">Reference proteome</keyword>
<dbReference type="HOGENOM" id="CLU_039510_1_0_9"/>
<evidence type="ECO:0000313" key="3">
    <source>
        <dbReference type="Proteomes" id="UP000004315"/>
    </source>
</evidence>
<gene>
    <name evidence="2" type="ORF">EUBIFOR_01088</name>
</gene>
<dbReference type="STRING" id="518637.EUBIFOR_01088"/>
<dbReference type="EMBL" id="ABYT01000062">
    <property type="protein sequence ID" value="EEC90347.1"/>
    <property type="molecule type" value="Genomic_DNA"/>
</dbReference>
<dbReference type="OrthoDB" id="1814359at2"/>
<evidence type="ECO:0000313" key="2">
    <source>
        <dbReference type="EMBL" id="EEC90347.1"/>
    </source>
</evidence>
<evidence type="ECO:0000259" key="1">
    <source>
        <dbReference type="Pfam" id="PF04230"/>
    </source>
</evidence>
<name>B7CA67_9FIRM</name>
<protein>
    <submittedName>
        <fullName evidence="2">Polysaccharide pyruvyl transferase</fullName>
    </submittedName>
</protein>
<dbReference type="Proteomes" id="UP000004315">
    <property type="component" value="Unassembled WGS sequence"/>
</dbReference>
<dbReference type="PANTHER" id="PTHR36836">
    <property type="entry name" value="COLANIC ACID BIOSYNTHESIS PROTEIN WCAK"/>
    <property type="match status" value="1"/>
</dbReference>
<feature type="domain" description="Polysaccharide pyruvyl transferase" evidence="1">
    <location>
        <begin position="14"/>
        <end position="310"/>
    </location>
</feature>
<dbReference type="AlphaFoldDB" id="B7CA67"/>
<dbReference type="InterPro" id="IPR007345">
    <property type="entry name" value="Polysacch_pyruvyl_Trfase"/>
</dbReference>
<organism evidence="2 3">
    <name type="scientific">Holdemanella biformis DSM 3989</name>
    <dbReference type="NCBI Taxonomy" id="518637"/>
    <lineage>
        <taxon>Bacteria</taxon>
        <taxon>Bacillati</taxon>
        <taxon>Bacillota</taxon>
        <taxon>Erysipelotrichia</taxon>
        <taxon>Erysipelotrichales</taxon>
        <taxon>Erysipelotrichaceae</taxon>
        <taxon>Holdemanella</taxon>
    </lineage>
</organism>
<proteinExistence type="predicted"/>
<dbReference type="RefSeq" id="WP_003864880.1">
    <property type="nucleotide sequence ID" value="NZ_DS996842.1"/>
</dbReference>